<dbReference type="SUPFAM" id="SSF55874">
    <property type="entry name" value="ATPase domain of HSP90 chaperone/DNA topoisomerase II/histidine kinase"/>
    <property type="match status" value="1"/>
</dbReference>
<dbReference type="InterPro" id="IPR003660">
    <property type="entry name" value="HAMP_dom"/>
</dbReference>
<evidence type="ECO:0000259" key="15">
    <source>
        <dbReference type="SMART" id="SM00387"/>
    </source>
</evidence>
<dbReference type="PANTHER" id="PTHR44936">
    <property type="entry name" value="SENSOR PROTEIN CREC"/>
    <property type="match status" value="1"/>
</dbReference>
<keyword evidence="5" id="KW-0808">Transferase</keyword>
<dbReference type="EMBL" id="FNVU01000007">
    <property type="protein sequence ID" value="SEG64157.1"/>
    <property type="molecule type" value="Genomic_DNA"/>
</dbReference>
<feature type="transmembrane region" description="Helical" evidence="13">
    <location>
        <begin position="41"/>
        <end position="61"/>
    </location>
</feature>
<evidence type="ECO:0000256" key="13">
    <source>
        <dbReference type="SAM" id="Phobius"/>
    </source>
</evidence>
<evidence type="ECO:0000256" key="12">
    <source>
        <dbReference type="SAM" id="MobiDB-lite"/>
    </source>
</evidence>
<dbReference type="InterPro" id="IPR003594">
    <property type="entry name" value="HATPase_dom"/>
</dbReference>
<dbReference type="AlphaFoldDB" id="A0A1H6BUN7"/>
<comment type="subcellular location">
    <subcellularLocation>
        <location evidence="2">Membrane</location>
    </subcellularLocation>
</comment>
<evidence type="ECO:0000256" key="8">
    <source>
        <dbReference type="ARBA" id="ARBA00022777"/>
    </source>
</evidence>
<evidence type="ECO:0000313" key="16">
    <source>
        <dbReference type="EMBL" id="SEG64157.1"/>
    </source>
</evidence>
<keyword evidence="17" id="KW-1185">Reference proteome</keyword>
<dbReference type="GO" id="GO:0005524">
    <property type="term" value="F:ATP binding"/>
    <property type="evidence" value="ECO:0007669"/>
    <property type="project" value="UniProtKB-KW"/>
</dbReference>
<dbReference type="GO" id="GO:0004673">
    <property type="term" value="F:protein histidine kinase activity"/>
    <property type="evidence" value="ECO:0007669"/>
    <property type="project" value="UniProtKB-EC"/>
</dbReference>
<feature type="compositionally biased region" description="Basic and acidic residues" evidence="12">
    <location>
        <begin position="841"/>
        <end position="854"/>
    </location>
</feature>
<dbReference type="InterPro" id="IPR050980">
    <property type="entry name" value="2C_sensor_his_kinase"/>
</dbReference>
<dbReference type="EC" id="2.7.13.3" evidence="3"/>
<keyword evidence="9" id="KW-0067">ATP-binding</keyword>
<evidence type="ECO:0000256" key="11">
    <source>
        <dbReference type="ARBA" id="ARBA00023012"/>
    </source>
</evidence>
<reference evidence="16 17" key="1">
    <citation type="submission" date="2016-10" db="EMBL/GenBank/DDBJ databases">
        <authorList>
            <person name="de Groot N.N."/>
        </authorList>
    </citation>
    <scope>NUCLEOTIDE SEQUENCE [LARGE SCALE GENOMIC DNA]</scope>
    <source>
        <strain evidence="16 17">CGMCC 4.2023</strain>
    </source>
</reference>
<evidence type="ECO:0000256" key="3">
    <source>
        <dbReference type="ARBA" id="ARBA00012438"/>
    </source>
</evidence>
<keyword evidence="6 13" id="KW-0812">Transmembrane</keyword>
<evidence type="ECO:0000256" key="1">
    <source>
        <dbReference type="ARBA" id="ARBA00000085"/>
    </source>
</evidence>
<evidence type="ECO:0000256" key="4">
    <source>
        <dbReference type="ARBA" id="ARBA00022553"/>
    </source>
</evidence>
<proteinExistence type="predicted"/>
<feature type="compositionally biased region" description="Low complexity" evidence="12">
    <location>
        <begin position="864"/>
        <end position="878"/>
    </location>
</feature>
<evidence type="ECO:0000256" key="9">
    <source>
        <dbReference type="ARBA" id="ARBA00022840"/>
    </source>
</evidence>
<protein>
    <recommendedName>
        <fullName evidence="3">histidine kinase</fullName>
        <ecNumber evidence="3">2.7.13.3</ecNumber>
    </recommendedName>
</protein>
<dbReference type="InterPro" id="IPR036890">
    <property type="entry name" value="HATPase_C_sf"/>
</dbReference>
<dbReference type="GO" id="GO:0000160">
    <property type="term" value="P:phosphorelay signal transduction system"/>
    <property type="evidence" value="ECO:0007669"/>
    <property type="project" value="UniProtKB-KW"/>
</dbReference>
<feature type="compositionally biased region" description="Low complexity" evidence="12">
    <location>
        <begin position="909"/>
        <end position="918"/>
    </location>
</feature>
<dbReference type="GO" id="GO:0016020">
    <property type="term" value="C:membrane"/>
    <property type="evidence" value="ECO:0007669"/>
    <property type="project" value="UniProtKB-SubCell"/>
</dbReference>
<feature type="domain" description="Histidine kinase/HSP90-like ATPase" evidence="15">
    <location>
        <begin position="551"/>
        <end position="662"/>
    </location>
</feature>
<dbReference type="Gene3D" id="3.30.565.10">
    <property type="entry name" value="Histidine kinase-like ATPase, C-terminal domain"/>
    <property type="match status" value="1"/>
</dbReference>
<feature type="compositionally biased region" description="Low complexity" evidence="12">
    <location>
        <begin position="996"/>
        <end position="1005"/>
    </location>
</feature>
<dbReference type="Gene3D" id="6.10.340.10">
    <property type="match status" value="1"/>
</dbReference>
<feature type="compositionally biased region" description="Basic and acidic residues" evidence="12">
    <location>
        <begin position="985"/>
        <end position="995"/>
    </location>
</feature>
<evidence type="ECO:0000256" key="2">
    <source>
        <dbReference type="ARBA" id="ARBA00004370"/>
    </source>
</evidence>
<keyword evidence="13" id="KW-0472">Membrane</keyword>
<keyword evidence="4" id="KW-0597">Phosphoprotein</keyword>
<dbReference type="SMART" id="SM00304">
    <property type="entry name" value="HAMP"/>
    <property type="match status" value="1"/>
</dbReference>
<dbReference type="Pfam" id="PF02518">
    <property type="entry name" value="HATPase_c"/>
    <property type="match status" value="1"/>
</dbReference>
<dbReference type="InterPro" id="IPR013587">
    <property type="entry name" value="Nitrate/nitrite_sensing"/>
</dbReference>
<feature type="domain" description="HAMP" evidence="14">
    <location>
        <begin position="367"/>
        <end position="439"/>
    </location>
</feature>
<keyword evidence="10 13" id="KW-1133">Transmembrane helix</keyword>
<accession>A0A1H6BUN7</accession>
<gene>
    <name evidence="16" type="ORF">SAMN05216223_107231</name>
</gene>
<evidence type="ECO:0000256" key="10">
    <source>
        <dbReference type="ARBA" id="ARBA00022989"/>
    </source>
</evidence>
<name>A0A1H6BUN7_9ACTN</name>
<feature type="compositionally biased region" description="Basic and acidic residues" evidence="12">
    <location>
        <begin position="879"/>
        <end position="894"/>
    </location>
</feature>
<evidence type="ECO:0000256" key="5">
    <source>
        <dbReference type="ARBA" id="ARBA00022679"/>
    </source>
</evidence>
<organism evidence="16 17">
    <name type="scientific">Actinacidiphila yanglinensis</name>
    <dbReference type="NCBI Taxonomy" id="310779"/>
    <lineage>
        <taxon>Bacteria</taxon>
        <taxon>Bacillati</taxon>
        <taxon>Actinomycetota</taxon>
        <taxon>Actinomycetes</taxon>
        <taxon>Kitasatosporales</taxon>
        <taxon>Streptomycetaceae</taxon>
        <taxon>Actinacidiphila</taxon>
    </lineage>
</organism>
<dbReference type="Pfam" id="PF00672">
    <property type="entry name" value="HAMP"/>
    <property type="match status" value="1"/>
</dbReference>
<keyword evidence="8 16" id="KW-0418">Kinase</keyword>
<sequence>MTGARRSGDASAPKRNALVGSLLTRLHIKPRLGDWRLRSRMLVLVLVPLIAIIPLVGVRVVSEVGSLQNARHIQDQAQIAGQISMLVGALDDERDLTEVALNGSGTAKDKQLAAAETTTSADIKQFDESLQQHRDSIDALPAAVRQLGARGEARLGDLDPLRASAKGLAAGAGTPTFSAYTTIIDDLLDFSDQLAGVNSDHTLGSLVATLSSIEQIEQQTSSERGYLVDVLDRGDFTLELKENIEQAQFETASDALANNAPTSLLNLYQSTVSGDKVGAADGTVQAVSTAAQEDIPLDSLGISKTTAFDQLTDKLAAVRIVRQQAVSDMNHRASHLVSADRTQLYENIAIIIAVVALSFLGALVLARSVVRPLRTLRVSALDVADNRLPEAVRRLRDVEPTETDEPVRVAPIELSTQDEVGQVARAFDRVHVEAVRLATEQARMRSNVNAIFTNLSRRSESLVLRQLQLIDDLENSEQNPSQLSSLFQLDHLATRMRRNNENLLVLAGEEQGRRWNQPVSLFDLVRAATAEVEQYERVVLYELPDVAVTGHAATDVVHLVAELIENATAFSGPETQVLVGAKMLTAGDVVLDIADAGIGIRPEELERINRRLAEPPVLDVAISRRMGLFVVGRLAAKYGIQVRLTSSGRTGLNALIRIPLTLLTPVGDVDPGAGDPLDQNALRPGPYDTPELAGVLRSGVPSGPPVGDPRFDGAYGAPGQPPGGGRRYEEAPAGRHSGPPDGGFPWFHEEDEAGGPDGHGFSWFAQPLEEHPLNGAGPDRAAPQGSHAAGLPAAGSHVPDPPQSGRHSYPGQAPDGRGSDRLPIFESTRSGWPEPEGGRGLPERAQPDRGHPDTGRPVAGGQSPQLPARPQQQPQLPTRDARDTRDTRDGRDAAHPSPSWARPDGDPRAIGAGPANGPAAGGTGGPLTGGSTAQGLPRRVPFDNLAAGLAPRSGAVPQPNAAPSTPRQANLMRERLSSFHQGVRRGKDGTERDGRGPSPDGSGPR</sequence>
<dbReference type="SMART" id="SM00387">
    <property type="entry name" value="HATPase_c"/>
    <property type="match status" value="1"/>
</dbReference>
<evidence type="ECO:0000313" key="17">
    <source>
        <dbReference type="Proteomes" id="UP000236754"/>
    </source>
</evidence>
<evidence type="ECO:0000256" key="6">
    <source>
        <dbReference type="ARBA" id="ARBA00022692"/>
    </source>
</evidence>
<comment type="catalytic activity">
    <reaction evidence="1">
        <text>ATP + protein L-histidine = ADP + protein N-phospho-L-histidine.</text>
        <dbReference type="EC" id="2.7.13.3"/>
    </reaction>
</comment>
<dbReference type="Proteomes" id="UP000236754">
    <property type="component" value="Unassembled WGS sequence"/>
</dbReference>
<evidence type="ECO:0000259" key="14">
    <source>
        <dbReference type="SMART" id="SM00304"/>
    </source>
</evidence>
<feature type="region of interest" description="Disordered" evidence="12">
    <location>
        <begin position="671"/>
        <end position="1005"/>
    </location>
</feature>
<dbReference type="Pfam" id="PF08376">
    <property type="entry name" value="NIT"/>
    <property type="match status" value="1"/>
</dbReference>
<dbReference type="PANTHER" id="PTHR44936:SF9">
    <property type="entry name" value="SENSOR PROTEIN CREC"/>
    <property type="match status" value="1"/>
</dbReference>
<feature type="transmembrane region" description="Helical" evidence="13">
    <location>
        <begin position="348"/>
        <end position="370"/>
    </location>
</feature>
<keyword evidence="11" id="KW-0902">Two-component regulatory system</keyword>
<evidence type="ECO:0000256" key="7">
    <source>
        <dbReference type="ARBA" id="ARBA00022741"/>
    </source>
</evidence>
<feature type="compositionally biased region" description="Gly residues" evidence="12">
    <location>
        <begin position="919"/>
        <end position="928"/>
    </location>
</feature>
<keyword evidence="7" id="KW-0547">Nucleotide-binding</keyword>